<feature type="signal peptide" evidence="1">
    <location>
        <begin position="1"/>
        <end position="28"/>
    </location>
</feature>
<reference evidence="2 3" key="1">
    <citation type="submission" date="2019-07" db="EMBL/GenBank/DDBJ databases">
        <title>Whole genome shotgun sequence of Reyranella soli NBRC 108950.</title>
        <authorList>
            <person name="Hosoyama A."/>
            <person name="Uohara A."/>
            <person name="Ohji S."/>
            <person name="Ichikawa N."/>
        </authorList>
    </citation>
    <scope>NUCLEOTIDE SEQUENCE [LARGE SCALE GENOMIC DNA]</scope>
    <source>
        <strain evidence="2 3">NBRC 108950</strain>
    </source>
</reference>
<comment type="caution">
    <text evidence="2">The sequence shown here is derived from an EMBL/GenBank/DDBJ whole genome shotgun (WGS) entry which is preliminary data.</text>
</comment>
<proteinExistence type="predicted"/>
<keyword evidence="3" id="KW-1185">Reference proteome</keyword>
<dbReference type="InterPro" id="IPR011990">
    <property type="entry name" value="TPR-like_helical_dom_sf"/>
</dbReference>
<evidence type="ECO:0008006" key="4">
    <source>
        <dbReference type="Google" id="ProtNLM"/>
    </source>
</evidence>
<sequence>MRFVRNHRALLALSGAAALLTLAGPAAAGVEEAVKAMQAGDTATAEKELQVLVKERDPRAQFFAGLYIYGNPDSKFYDPNKATPMLLDAAERGYVPAMLPIAGAYAEGKGVPKSLSEAYKWVAIAERWHGPVTPQVYEQLVREMKPDEIEKAKAAAAAYTFKTK</sequence>
<accession>A0A512NSR4</accession>
<evidence type="ECO:0000313" key="3">
    <source>
        <dbReference type="Proteomes" id="UP000321058"/>
    </source>
</evidence>
<dbReference type="RefSeq" id="WP_147157268.1">
    <property type="nucleotide sequence ID" value="NZ_BKAJ01000285.1"/>
</dbReference>
<dbReference type="Proteomes" id="UP000321058">
    <property type="component" value="Unassembled WGS sequence"/>
</dbReference>
<dbReference type="OrthoDB" id="7375785at2"/>
<protein>
    <recommendedName>
        <fullName evidence="4">Sel1 repeat family protein</fullName>
    </recommendedName>
</protein>
<feature type="chain" id="PRO_5021779219" description="Sel1 repeat family protein" evidence="1">
    <location>
        <begin position="29"/>
        <end position="164"/>
    </location>
</feature>
<dbReference type="AlphaFoldDB" id="A0A512NSR4"/>
<keyword evidence="1" id="KW-0732">Signal</keyword>
<evidence type="ECO:0000256" key="1">
    <source>
        <dbReference type="SAM" id="SignalP"/>
    </source>
</evidence>
<gene>
    <name evidence="2" type="ORF">RSO01_91620</name>
</gene>
<name>A0A512NSR4_9HYPH</name>
<evidence type="ECO:0000313" key="2">
    <source>
        <dbReference type="EMBL" id="GEP61996.1"/>
    </source>
</evidence>
<dbReference type="Gene3D" id="1.25.40.10">
    <property type="entry name" value="Tetratricopeptide repeat domain"/>
    <property type="match status" value="1"/>
</dbReference>
<dbReference type="SUPFAM" id="SSF81901">
    <property type="entry name" value="HCP-like"/>
    <property type="match status" value="1"/>
</dbReference>
<organism evidence="2 3">
    <name type="scientific">Reyranella soli</name>
    <dbReference type="NCBI Taxonomy" id="1230389"/>
    <lineage>
        <taxon>Bacteria</taxon>
        <taxon>Pseudomonadati</taxon>
        <taxon>Pseudomonadota</taxon>
        <taxon>Alphaproteobacteria</taxon>
        <taxon>Hyphomicrobiales</taxon>
        <taxon>Reyranellaceae</taxon>
        <taxon>Reyranella</taxon>
    </lineage>
</organism>
<dbReference type="EMBL" id="BKAJ01000285">
    <property type="protein sequence ID" value="GEP61996.1"/>
    <property type="molecule type" value="Genomic_DNA"/>
</dbReference>